<proteinExistence type="predicted"/>
<reference evidence="1 2" key="1">
    <citation type="submission" date="2021-06" db="EMBL/GenBank/DDBJ databases">
        <title>Staphylococcus lentus K169 genome sequencing.</title>
        <authorList>
            <person name="Sundareshan S."/>
            <person name="Akhila D.S."/>
            <person name="Prachi D."/>
            <person name="Sivakumar R."/>
            <person name="Rajendhran J."/>
            <person name="Isloor S."/>
            <person name="Hegde N.R."/>
        </authorList>
    </citation>
    <scope>NUCLEOTIDE SEQUENCE [LARGE SCALE GENOMIC DNA]</scope>
    <source>
        <strain evidence="1 2">K169</strain>
    </source>
</reference>
<dbReference type="RefSeq" id="WP_194201206.1">
    <property type="nucleotide sequence ID" value="NZ_JADGLT010000233.1"/>
</dbReference>
<organism evidence="1 2">
    <name type="scientific">Mammaliicoccus lentus</name>
    <name type="common">Staphylococcus lentus</name>
    <dbReference type="NCBI Taxonomy" id="42858"/>
    <lineage>
        <taxon>Bacteria</taxon>
        <taxon>Bacillati</taxon>
        <taxon>Bacillota</taxon>
        <taxon>Bacilli</taxon>
        <taxon>Bacillales</taxon>
        <taxon>Staphylococcaceae</taxon>
        <taxon>Mammaliicoccus</taxon>
    </lineage>
</organism>
<comment type="caution">
    <text evidence="1">The sequence shown here is derived from an EMBL/GenBank/DDBJ whole genome shotgun (WGS) entry which is preliminary data.</text>
</comment>
<evidence type="ECO:0008006" key="3">
    <source>
        <dbReference type="Google" id="ProtNLM"/>
    </source>
</evidence>
<gene>
    <name evidence="1" type="ORF">KQ656_04975</name>
</gene>
<dbReference type="Proteomes" id="UP000770161">
    <property type="component" value="Unassembled WGS sequence"/>
</dbReference>
<dbReference type="EMBL" id="JAHLZN010000005">
    <property type="protein sequence ID" value="MBU6113299.1"/>
    <property type="molecule type" value="Genomic_DNA"/>
</dbReference>
<evidence type="ECO:0000313" key="2">
    <source>
        <dbReference type="Proteomes" id="UP000770161"/>
    </source>
</evidence>
<protein>
    <recommendedName>
        <fullName evidence="3">Transposase</fullName>
    </recommendedName>
</protein>
<accession>A0ABS6GV24</accession>
<evidence type="ECO:0000313" key="1">
    <source>
        <dbReference type="EMBL" id="MBU6113299.1"/>
    </source>
</evidence>
<sequence length="56" mass="6630">MDEWGRKSNKRVFTWINEVENPITIAAPHKKLRTYVYVVLNFNPITLYKNSSGEFL</sequence>
<name>A0ABS6GV24_MAMLE</name>
<keyword evidence="2" id="KW-1185">Reference proteome</keyword>